<keyword evidence="4" id="KW-1185">Reference proteome</keyword>
<name>A0A401SFH4_CHIPU</name>
<reference evidence="3 4" key="1">
    <citation type="journal article" date="2018" name="Nat. Ecol. Evol.">
        <title>Shark genomes provide insights into elasmobranch evolution and the origin of vertebrates.</title>
        <authorList>
            <person name="Hara Y"/>
            <person name="Yamaguchi K"/>
            <person name="Onimaru K"/>
            <person name="Kadota M"/>
            <person name="Koyanagi M"/>
            <person name="Keeley SD"/>
            <person name="Tatsumi K"/>
            <person name="Tanaka K"/>
            <person name="Motone F"/>
            <person name="Kageyama Y"/>
            <person name="Nozu R"/>
            <person name="Adachi N"/>
            <person name="Nishimura O"/>
            <person name="Nakagawa R"/>
            <person name="Tanegashima C"/>
            <person name="Kiyatake I"/>
            <person name="Matsumoto R"/>
            <person name="Murakumo K"/>
            <person name="Nishida K"/>
            <person name="Terakita A"/>
            <person name="Kuratani S"/>
            <person name="Sato K"/>
            <person name="Hyodo S Kuraku.S."/>
        </authorList>
    </citation>
    <scope>NUCLEOTIDE SEQUENCE [LARGE SCALE GENOMIC DNA]</scope>
</reference>
<protein>
    <recommendedName>
        <fullName evidence="2">Homologous recombination OB-fold protein OB-fold domain-containing protein</fullName>
    </recommendedName>
</protein>
<dbReference type="InterPro" id="IPR028045">
    <property type="entry name" value="HROB"/>
</dbReference>
<dbReference type="AlphaFoldDB" id="A0A401SFH4"/>
<dbReference type="PANTHER" id="PTHR14523:SF1">
    <property type="entry name" value="HOMOLOGOUS RECOMBINATION OB-FOLD PROTEIN"/>
    <property type="match status" value="1"/>
</dbReference>
<dbReference type="OMA" id="VIRIYPQ"/>
<dbReference type="OrthoDB" id="21443at2759"/>
<dbReference type="PANTHER" id="PTHR14523">
    <property type="entry name" value="UNCHARACTERIZED PROTEIN C17ORF53 HOMOLOG"/>
    <property type="match status" value="1"/>
</dbReference>
<feature type="region of interest" description="Disordered" evidence="1">
    <location>
        <begin position="374"/>
        <end position="394"/>
    </location>
</feature>
<proteinExistence type="predicted"/>
<evidence type="ECO:0000259" key="2">
    <source>
        <dbReference type="Pfam" id="PF15072"/>
    </source>
</evidence>
<evidence type="ECO:0000256" key="1">
    <source>
        <dbReference type="SAM" id="MobiDB-lite"/>
    </source>
</evidence>
<feature type="region of interest" description="Disordered" evidence="1">
    <location>
        <begin position="512"/>
        <end position="541"/>
    </location>
</feature>
<dbReference type="Proteomes" id="UP000287033">
    <property type="component" value="Unassembled WGS sequence"/>
</dbReference>
<organism evidence="3 4">
    <name type="scientific">Chiloscyllium punctatum</name>
    <name type="common">Brownbanded bambooshark</name>
    <name type="synonym">Hemiscyllium punctatum</name>
    <dbReference type="NCBI Taxonomy" id="137246"/>
    <lineage>
        <taxon>Eukaryota</taxon>
        <taxon>Metazoa</taxon>
        <taxon>Chordata</taxon>
        <taxon>Craniata</taxon>
        <taxon>Vertebrata</taxon>
        <taxon>Chondrichthyes</taxon>
        <taxon>Elasmobranchii</taxon>
        <taxon>Galeomorphii</taxon>
        <taxon>Galeoidea</taxon>
        <taxon>Orectolobiformes</taxon>
        <taxon>Hemiscylliidae</taxon>
        <taxon>Chiloscyllium</taxon>
    </lineage>
</organism>
<evidence type="ECO:0000313" key="4">
    <source>
        <dbReference type="Proteomes" id="UP000287033"/>
    </source>
</evidence>
<dbReference type="STRING" id="137246.A0A401SFH4"/>
<feature type="compositionally biased region" description="Polar residues" evidence="1">
    <location>
        <begin position="374"/>
        <end position="393"/>
    </location>
</feature>
<gene>
    <name evidence="3" type="ORF">chiPu_0007540</name>
</gene>
<dbReference type="GO" id="GO:0000725">
    <property type="term" value="P:recombinational repair"/>
    <property type="evidence" value="ECO:0007669"/>
    <property type="project" value="InterPro"/>
</dbReference>
<sequence length="773" mass="84753">MEHSLGFTENNKALVHLAAVGWQSWLSRAGREPVAMESLACGGLDGEKKRVHSGMACSFQKLFSVDEEFDDDDDLLSAALDVEKTTTSSSGANPCVKLRPIASILRTPTNSSYEPKSLPHGTLGQRYCQLEYGCTSKYVTNDYPTKSAMAASIDSSESNNWNNKQKSTPDLKQNTTEVGSVEEIDDLFWSDCEELEEDGNVPNTTLRKTNSPMFLEKTVVTPRSIPSPKCQRNDLAVLPAKLPQHEKTDTGKTESSKVTVSCKNSQAMIQKNYSETARKTSKFHPSFEFNQCPTAVSISNSVGIRKQGDRNSSEIIESHGHSATLSNVVPRTEFCSSIPSDNIRSANELTPVPQNHLGTIIRGSAIGSCKLVSSNLQTPSPPQQASSTGTKNCLNPMLLRPRLPLQNSSIPKHSNGDVKRATMSNSDPRTLICGFESPSAAIGAQYSPATNSGCVGTPVTNHLIQLVSAANRTPEAVRLDRPRLKRRFPGPAGILPQQHLGKNLDDVLISDPQTPTHGAVPKLRPQEVPGSQQSVEDDFGRGPWATMKAELRLDEEDADCFLRSYSIVMVLRKAALKQLPKGKVPKMAVLVKSLTRTNTDASAVFKDPSGEMQGTIHRQLLVEELNNLKVGTVLLLKQVGVFSPSLRNHYLNITRSNVIRIYPQGASECIRNQLDQSPENHIAFQHSTFDLAAGYPCKPRFESLMMNRSSCTDSTSWASQTPSSRTRDKSLALSEYKGTALQEYCAENWEEDGLDCLMAELPEELFTPFLEPS</sequence>
<evidence type="ECO:0000313" key="3">
    <source>
        <dbReference type="EMBL" id="GCC29103.1"/>
    </source>
</evidence>
<dbReference type="Pfam" id="PF15072">
    <property type="entry name" value="HROB"/>
    <property type="match status" value="1"/>
</dbReference>
<dbReference type="EMBL" id="BEZZ01000233">
    <property type="protein sequence ID" value="GCC29103.1"/>
    <property type="molecule type" value="Genomic_DNA"/>
</dbReference>
<accession>A0A401SFH4</accession>
<comment type="caution">
    <text evidence="3">The sequence shown here is derived from an EMBL/GenBank/DDBJ whole genome shotgun (WGS) entry which is preliminary data.</text>
</comment>
<feature type="region of interest" description="Disordered" evidence="1">
    <location>
        <begin position="154"/>
        <end position="178"/>
    </location>
</feature>
<dbReference type="InterPro" id="IPR058570">
    <property type="entry name" value="HROB_OB"/>
</dbReference>
<feature type="domain" description="Homologous recombination OB-fold protein OB-fold" evidence="2">
    <location>
        <begin position="583"/>
        <end position="664"/>
    </location>
</feature>